<dbReference type="GO" id="GO:0016757">
    <property type="term" value="F:glycosyltransferase activity"/>
    <property type="evidence" value="ECO:0007669"/>
    <property type="project" value="UniProtKB-KW"/>
</dbReference>
<name>A0ABV8MU76_9NEIS</name>
<dbReference type="InterPro" id="IPR001173">
    <property type="entry name" value="Glyco_trans_2-like"/>
</dbReference>
<dbReference type="InterPro" id="IPR050834">
    <property type="entry name" value="Glycosyltransf_2"/>
</dbReference>
<feature type="domain" description="Glycosyltransferase 2-like" evidence="1">
    <location>
        <begin position="1087"/>
        <end position="1267"/>
    </location>
</feature>
<feature type="domain" description="Glycosyltransferase 2-like" evidence="1">
    <location>
        <begin position="545"/>
        <end position="706"/>
    </location>
</feature>
<keyword evidence="2" id="KW-0328">Glycosyltransferase</keyword>
<dbReference type="CDD" id="cd04186">
    <property type="entry name" value="GT_2_like_c"/>
    <property type="match status" value="1"/>
</dbReference>
<dbReference type="Gene3D" id="3.90.550.10">
    <property type="entry name" value="Spore Coat Polysaccharide Biosynthesis Protein SpsA, Chain A"/>
    <property type="match status" value="3"/>
</dbReference>
<dbReference type="EMBL" id="JBHSBU010000001">
    <property type="protein sequence ID" value="MFC4161599.1"/>
    <property type="molecule type" value="Genomic_DNA"/>
</dbReference>
<evidence type="ECO:0000259" key="1">
    <source>
        <dbReference type="Pfam" id="PF00535"/>
    </source>
</evidence>
<dbReference type="Proteomes" id="UP001595791">
    <property type="component" value="Unassembled WGS sequence"/>
</dbReference>
<organism evidence="2 3">
    <name type="scientific">Chitinimonas lacunae</name>
    <dbReference type="NCBI Taxonomy" id="1963018"/>
    <lineage>
        <taxon>Bacteria</taxon>
        <taxon>Pseudomonadati</taxon>
        <taxon>Pseudomonadota</taxon>
        <taxon>Betaproteobacteria</taxon>
        <taxon>Neisseriales</taxon>
        <taxon>Chitinibacteraceae</taxon>
        <taxon>Chitinimonas</taxon>
    </lineage>
</organism>
<reference evidence="3" key="1">
    <citation type="journal article" date="2019" name="Int. J. Syst. Evol. Microbiol.">
        <title>The Global Catalogue of Microorganisms (GCM) 10K type strain sequencing project: providing services to taxonomists for standard genome sequencing and annotation.</title>
        <authorList>
            <consortium name="The Broad Institute Genomics Platform"/>
            <consortium name="The Broad Institute Genome Sequencing Center for Infectious Disease"/>
            <person name="Wu L."/>
            <person name="Ma J."/>
        </authorList>
    </citation>
    <scope>NUCLEOTIDE SEQUENCE [LARGE SCALE GENOMIC DNA]</scope>
    <source>
        <strain evidence="3">LMG 29894</strain>
    </source>
</reference>
<dbReference type="Gene3D" id="3.40.50.2000">
    <property type="entry name" value="Glycogen Phosphorylase B"/>
    <property type="match status" value="1"/>
</dbReference>
<sequence length="1703" mass="191841">MEPTAPAITGKRVLIFRPYGISINHFAIELAVCGQLQLAGAEVQWLVCDAVFEQCDHHWQLINPEDKASACSACFGTAQRYRDDYGLRLEGLGTWLDATDRAEVTEWLAQLPVDHYGEASFRGLPLGEWVRSSVNTQLRCWIIELNDPRHAAAYRQYLYGAALAAIVFEKYFAARRPDYIFMMNGRTFAPRTLLEMAKARGIPVAVHEFGRSEETRMLRADENCHSLEGFNRAWTSWAELPLTPTEAAEVAEHLKRRIGGSVDFAYNKHNDSSLAAFVTPGETRRIVTLFTSSTDEIASAKGWGWHYDQLQWLAEVIAYFRHHPEYLLVIRCHPNHRHALMGDDYQFLGGLERLLADMPDNVRLIRPSDKCNSYELLALAHAVLVYSSTVAMEAALLGCRVLLAGGGLYRGRRFAYEYEGPLADFQLALDAFLSSDVDQRWRTAAARFFHFLYYKQVYDVPLVERVEGRFLVCRREAFSQPVLDWPLFNDLLRFYREGGDFFPDPSGRPRDAAAAAVESTALALELTPQRLGWGGGAGTAAPCFSVVLTTYNRAELLGDAVRSVLEQSCGDFELIVVNDAGAPVEATLAPFLDDGRILYLRHAVNRGLSAARNTALALVRGRYICYLDDDDLMRPEHLATIKAALDRDDVVLVYTDAEYVAERIEGGQRVAVERATPYAAIEYSRERLQVENFIAVNAWGHRRELIERIGGFDPALPALEDWEFLLRVLKVGEIRHLPVVTVEVHLRPEQDADRMSKRQRKNFPRLFRDIYARYPVESAAVQEGRRARLASLDAEFQGKATPPVKALAAPSAYDIYRASRRFGPRDGRLFEQRLQSWERLPVFQVVVLHPDTRRSEALSRTVGALARQYYPELRLTVVAREPAPQGWQGERLCWIETDGALYGGVNRALNEIEADWLMVIHAGDTLAAHGLLLAAELGQCRPELVAIYGDEDRLDGERHDSPQFKPDFNLEFLRSGAYIGQPLLVRVGRLRELGGFDAVLSGVETFDLALKLAEHSHEAPIGHLAEVIYHADPIGEPALPPGEARAHARRALVQHFARLGVAVEVGDGLLPGSQRVRYLHDARPLVSIVIPTRDQLNFLQRCLETIVERTSYNRYEVLVVDNGSETPEARAFLDGIEAMGEERLRVLRYPHPFNFSAMNNLAARHAQGDYLLLLNNDTAVVQNDWIEALLNHAQRPEVGIVGAKLLFPDGRVQHAGVVLGMLGPAEHPFLGASLREPGYMGRLQVDQEYSAVTAACLMIRKSIYEEVGGLDESDFKVSYNDVDLCLKVRERGYRIVWTPYATLLHEGSASQRNAVEGRPDEARQARFAGEQRAFYRKWLPQLVRDPAYNPNLSLRQRDCAIETNPVLTRRFVDWQPAPSILVHPADQTGCGHYRILAPGERLLETGRALVQPSYELFMLPAEIARIKADAIVLQRQLTPVQLEAMARYRDYSGAFMVYELDDYLPNLPVKSVHREHMPKDLVKSLRKALGYVDRFVVSTEPLAEALEGFHPNLRVVHNYLHPDWWQATPRRRVGPRPRVGWAGGIGHSGDLALIVEVVRDLAPEVDWVFFGMMPKEIEPFVAEYHAGVPTGDYPAKLAALDLDLALAPLEINTFNLCKSNLRLLEYGINGYPVIATDIAPYRCGLPVTLVKNKYKDWMEAIRAHLADLDAAARQGDELREAVRRDWMLDGDNLDRWLKAWLPD</sequence>
<evidence type="ECO:0000313" key="2">
    <source>
        <dbReference type="EMBL" id="MFC4161599.1"/>
    </source>
</evidence>
<dbReference type="SUPFAM" id="SSF53448">
    <property type="entry name" value="Nucleotide-diphospho-sugar transferases"/>
    <property type="match status" value="3"/>
</dbReference>
<keyword evidence="3" id="KW-1185">Reference proteome</keyword>
<dbReference type="RefSeq" id="WP_378167720.1">
    <property type="nucleotide sequence ID" value="NZ_JBHSBU010000001.1"/>
</dbReference>
<accession>A0ABV8MU76</accession>
<dbReference type="EC" id="2.4.-.-" evidence="2"/>
<dbReference type="InterPro" id="IPR029044">
    <property type="entry name" value="Nucleotide-diphossugar_trans"/>
</dbReference>
<proteinExistence type="predicted"/>
<protein>
    <submittedName>
        <fullName evidence="2">Glycosyltransferase</fullName>
        <ecNumber evidence="2">2.4.-.-</ecNumber>
    </submittedName>
</protein>
<dbReference type="SUPFAM" id="SSF53756">
    <property type="entry name" value="UDP-Glycosyltransferase/glycogen phosphorylase"/>
    <property type="match status" value="2"/>
</dbReference>
<evidence type="ECO:0000313" key="3">
    <source>
        <dbReference type="Proteomes" id="UP001595791"/>
    </source>
</evidence>
<dbReference type="PANTHER" id="PTHR43685">
    <property type="entry name" value="GLYCOSYLTRANSFERASE"/>
    <property type="match status" value="1"/>
</dbReference>
<comment type="caution">
    <text evidence="2">The sequence shown here is derived from an EMBL/GenBank/DDBJ whole genome shotgun (WGS) entry which is preliminary data.</text>
</comment>
<dbReference type="PANTHER" id="PTHR43685:SF2">
    <property type="entry name" value="GLYCOSYLTRANSFERASE 2-LIKE DOMAIN-CONTAINING PROTEIN"/>
    <property type="match status" value="1"/>
</dbReference>
<gene>
    <name evidence="2" type="ORF">ACFOW7_19875</name>
</gene>
<keyword evidence="2" id="KW-0808">Transferase</keyword>
<dbReference type="Pfam" id="PF00535">
    <property type="entry name" value="Glycos_transf_2"/>
    <property type="match status" value="2"/>
</dbReference>